<gene>
    <name evidence="2" type="ORF">GWI33_001936</name>
</gene>
<dbReference type="AlphaFoldDB" id="A0A834IS60"/>
<comment type="caution">
    <text evidence="2">The sequence shown here is derived from an EMBL/GenBank/DDBJ whole genome shotgun (WGS) entry which is preliminary data.</text>
</comment>
<feature type="region of interest" description="Disordered" evidence="1">
    <location>
        <begin position="41"/>
        <end position="65"/>
    </location>
</feature>
<name>A0A834IS60_RHYFE</name>
<evidence type="ECO:0000313" key="2">
    <source>
        <dbReference type="EMBL" id="KAF7282788.1"/>
    </source>
</evidence>
<dbReference type="EMBL" id="JAACXV010000156">
    <property type="protein sequence ID" value="KAF7282788.1"/>
    <property type="molecule type" value="Genomic_DNA"/>
</dbReference>
<keyword evidence="3" id="KW-1185">Reference proteome</keyword>
<dbReference type="Proteomes" id="UP000625711">
    <property type="component" value="Unassembled WGS sequence"/>
</dbReference>
<reference evidence="2" key="1">
    <citation type="submission" date="2020-08" db="EMBL/GenBank/DDBJ databases">
        <title>Genome sequencing and assembly of the red palm weevil Rhynchophorus ferrugineus.</title>
        <authorList>
            <person name="Dias G.B."/>
            <person name="Bergman C.M."/>
            <person name="Manee M."/>
        </authorList>
    </citation>
    <scope>NUCLEOTIDE SEQUENCE</scope>
    <source>
        <strain evidence="2">AA-2017</strain>
        <tissue evidence="2">Whole larva</tissue>
    </source>
</reference>
<evidence type="ECO:0000313" key="3">
    <source>
        <dbReference type="Proteomes" id="UP000625711"/>
    </source>
</evidence>
<sequence>MRQRRCRLRWCGRQVSAREFIAPDPPISLVRAWLRLAKNHEMAGRDQDSRRHVEGGAPSPGGRENLALYHRQNSIGSRLYRTRGKKSNKFVATPIVSY</sequence>
<feature type="compositionally biased region" description="Basic and acidic residues" evidence="1">
    <location>
        <begin position="41"/>
        <end position="54"/>
    </location>
</feature>
<protein>
    <submittedName>
        <fullName evidence="2">Uncharacterized protein</fullName>
    </submittedName>
</protein>
<proteinExistence type="predicted"/>
<accession>A0A834IS60</accession>
<evidence type="ECO:0000256" key="1">
    <source>
        <dbReference type="SAM" id="MobiDB-lite"/>
    </source>
</evidence>
<organism evidence="2 3">
    <name type="scientific">Rhynchophorus ferrugineus</name>
    <name type="common">Red palm weevil</name>
    <name type="synonym">Curculio ferrugineus</name>
    <dbReference type="NCBI Taxonomy" id="354439"/>
    <lineage>
        <taxon>Eukaryota</taxon>
        <taxon>Metazoa</taxon>
        <taxon>Ecdysozoa</taxon>
        <taxon>Arthropoda</taxon>
        <taxon>Hexapoda</taxon>
        <taxon>Insecta</taxon>
        <taxon>Pterygota</taxon>
        <taxon>Neoptera</taxon>
        <taxon>Endopterygota</taxon>
        <taxon>Coleoptera</taxon>
        <taxon>Polyphaga</taxon>
        <taxon>Cucujiformia</taxon>
        <taxon>Curculionidae</taxon>
        <taxon>Dryophthorinae</taxon>
        <taxon>Rhynchophorus</taxon>
    </lineage>
</organism>